<sequence>MPHEMLTGRVVPPAASALPKCASQRLLTQTNFPVHTSIDSSASNSTHIALVLTRLSRSTYDVHVPRPCPPLSSRHSARAADAYVCNSPLAPRASVSLPSLTLEGTAAAACVRVLRLTRSPTDATRPDSSDACGVGL</sequence>
<name>A0A0D2N4X4_HYPSF</name>
<gene>
    <name evidence="1" type="ORF">HYPSUDRAFT_208939</name>
</gene>
<evidence type="ECO:0000313" key="1">
    <source>
        <dbReference type="EMBL" id="KJA14184.1"/>
    </source>
</evidence>
<evidence type="ECO:0000313" key="2">
    <source>
        <dbReference type="Proteomes" id="UP000054270"/>
    </source>
</evidence>
<organism evidence="1 2">
    <name type="scientific">Hypholoma sublateritium (strain FD-334 SS-4)</name>
    <dbReference type="NCBI Taxonomy" id="945553"/>
    <lineage>
        <taxon>Eukaryota</taxon>
        <taxon>Fungi</taxon>
        <taxon>Dikarya</taxon>
        <taxon>Basidiomycota</taxon>
        <taxon>Agaricomycotina</taxon>
        <taxon>Agaricomycetes</taxon>
        <taxon>Agaricomycetidae</taxon>
        <taxon>Agaricales</taxon>
        <taxon>Agaricineae</taxon>
        <taxon>Strophariaceae</taxon>
        <taxon>Hypholoma</taxon>
    </lineage>
</organism>
<dbReference type="EMBL" id="KN817691">
    <property type="protein sequence ID" value="KJA14184.1"/>
    <property type="molecule type" value="Genomic_DNA"/>
</dbReference>
<proteinExistence type="predicted"/>
<dbReference type="AlphaFoldDB" id="A0A0D2N4X4"/>
<keyword evidence="2" id="KW-1185">Reference proteome</keyword>
<dbReference type="Proteomes" id="UP000054270">
    <property type="component" value="Unassembled WGS sequence"/>
</dbReference>
<accession>A0A0D2N4X4</accession>
<protein>
    <submittedName>
        <fullName evidence="1">Uncharacterized protein</fullName>
    </submittedName>
</protein>
<reference evidence="2" key="1">
    <citation type="submission" date="2014-04" db="EMBL/GenBank/DDBJ databases">
        <title>Evolutionary Origins and Diversification of the Mycorrhizal Mutualists.</title>
        <authorList>
            <consortium name="DOE Joint Genome Institute"/>
            <consortium name="Mycorrhizal Genomics Consortium"/>
            <person name="Kohler A."/>
            <person name="Kuo A."/>
            <person name="Nagy L.G."/>
            <person name="Floudas D."/>
            <person name="Copeland A."/>
            <person name="Barry K.W."/>
            <person name="Cichocki N."/>
            <person name="Veneault-Fourrey C."/>
            <person name="LaButti K."/>
            <person name="Lindquist E.A."/>
            <person name="Lipzen A."/>
            <person name="Lundell T."/>
            <person name="Morin E."/>
            <person name="Murat C."/>
            <person name="Riley R."/>
            <person name="Ohm R."/>
            <person name="Sun H."/>
            <person name="Tunlid A."/>
            <person name="Henrissat B."/>
            <person name="Grigoriev I.V."/>
            <person name="Hibbett D.S."/>
            <person name="Martin F."/>
        </authorList>
    </citation>
    <scope>NUCLEOTIDE SEQUENCE [LARGE SCALE GENOMIC DNA]</scope>
    <source>
        <strain evidence="2">FD-334 SS-4</strain>
    </source>
</reference>